<dbReference type="Gene3D" id="1.10.510.10">
    <property type="entry name" value="Transferase(Phosphotransferase) domain 1"/>
    <property type="match status" value="1"/>
</dbReference>
<dbReference type="OrthoDB" id="5139907at2759"/>
<evidence type="ECO:0000313" key="3">
    <source>
        <dbReference type="Proteomes" id="UP000007322"/>
    </source>
</evidence>
<dbReference type="KEGG" id="mtm:MYCTH_2310763"/>
<dbReference type="AlphaFoldDB" id="G2QM01"/>
<reference evidence="2 3" key="1">
    <citation type="journal article" date="2011" name="Nat. Biotechnol.">
        <title>Comparative genomic analysis of the thermophilic biomass-degrading fungi Myceliophthora thermophila and Thielavia terrestris.</title>
        <authorList>
            <person name="Berka R.M."/>
            <person name="Grigoriev I.V."/>
            <person name="Otillar R."/>
            <person name="Salamov A."/>
            <person name="Grimwood J."/>
            <person name="Reid I."/>
            <person name="Ishmael N."/>
            <person name="John T."/>
            <person name="Darmond C."/>
            <person name="Moisan M.-C."/>
            <person name="Henrissat B."/>
            <person name="Coutinho P.M."/>
            <person name="Lombard V."/>
            <person name="Natvig D.O."/>
            <person name="Lindquist E."/>
            <person name="Schmutz J."/>
            <person name="Lucas S."/>
            <person name="Harris P."/>
            <person name="Powlowski J."/>
            <person name="Bellemare A."/>
            <person name="Taylor D."/>
            <person name="Butler G."/>
            <person name="de Vries R.P."/>
            <person name="Allijn I.E."/>
            <person name="van den Brink J."/>
            <person name="Ushinsky S."/>
            <person name="Storms R."/>
            <person name="Powell A.J."/>
            <person name="Paulsen I.T."/>
            <person name="Elbourne L.D.H."/>
            <person name="Baker S.E."/>
            <person name="Magnuson J."/>
            <person name="LaBoissiere S."/>
            <person name="Clutterbuck A.J."/>
            <person name="Martinez D."/>
            <person name="Wogulis M."/>
            <person name="de Leon A.L."/>
            <person name="Rey M.W."/>
            <person name="Tsang A."/>
        </authorList>
    </citation>
    <scope>NUCLEOTIDE SEQUENCE [LARGE SCALE GENOMIC DNA]</scope>
    <source>
        <strain evidence="3">ATCC 42464 / BCRC 31852 / DSM 1799</strain>
    </source>
</reference>
<dbReference type="PANTHER" id="PTHR38248:SF2">
    <property type="entry name" value="FUNK1 11"/>
    <property type="match status" value="1"/>
</dbReference>
<dbReference type="GeneID" id="11514441"/>
<dbReference type="HOGENOM" id="CLU_2321981_0_0_1"/>
<protein>
    <recommendedName>
        <fullName evidence="1">Fungal-type protein kinase domain-containing protein</fullName>
    </recommendedName>
</protein>
<dbReference type="PANTHER" id="PTHR38248">
    <property type="entry name" value="FUNK1 6"/>
    <property type="match status" value="1"/>
</dbReference>
<evidence type="ECO:0000259" key="1">
    <source>
        <dbReference type="Pfam" id="PF17667"/>
    </source>
</evidence>
<name>G2QM01_THET4</name>
<dbReference type="STRING" id="573729.G2QM01"/>
<dbReference type="eggNOG" id="ENOG502S5WB">
    <property type="taxonomic scope" value="Eukaryota"/>
</dbReference>
<sequence length="99" mass="11076">MVSKDNRGFLIDLDLAIKEQRISASGAKGKTGTRAFMAIGALLGEQHSFMHDLESFFWVLFWICIHCNGPGKGRVVAEFDKWNYADTKELATLKKRAGI</sequence>
<feature type="domain" description="Fungal-type protein kinase" evidence="1">
    <location>
        <begin position="4"/>
        <end position="64"/>
    </location>
</feature>
<dbReference type="InterPro" id="IPR011009">
    <property type="entry name" value="Kinase-like_dom_sf"/>
</dbReference>
<dbReference type="EMBL" id="CP003007">
    <property type="protein sequence ID" value="AEO60981.1"/>
    <property type="molecule type" value="Genomic_DNA"/>
</dbReference>
<evidence type="ECO:0000313" key="2">
    <source>
        <dbReference type="EMBL" id="AEO60981.1"/>
    </source>
</evidence>
<organism evidence="2 3">
    <name type="scientific">Thermothelomyces thermophilus (strain ATCC 42464 / BCRC 31852 / DSM 1799)</name>
    <name type="common">Sporotrichum thermophile</name>
    <dbReference type="NCBI Taxonomy" id="573729"/>
    <lineage>
        <taxon>Eukaryota</taxon>
        <taxon>Fungi</taxon>
        <taxon>Dikarya</taxon>
        <taxon>Ascomycota</taxon>
        <taxon>Pezizomycotina</taxon>
        <taxon>Sordariomycetes</taxon>
        <taxon>Sordariomycetidae</taxon>
        <taxon>Sordariales</taxon>
        <taxon>Chaetomiaceae</taxon>
        <taxon>Thermothelomyces</taxon>
    </lineage>
</organism>
<gene>
    <name evidence="2" type="ORF">MYCTH_2310763</name>
</gene>
<dbReference type="VEuPathDB" id="FungiDB:MYCTH_2310763"/>
<accession>G2QM01</accession>
<dbReference type="InterPro" id="IPR040976">
    <property type="entry name" value="Pkinase_fungal"/>
</dbReference>
<proteinExistence type="predicted"/>
<dbReference type="Pfam" id="PF17667">
    <property type="entry name" value="Pkinase_fungal"/>
    <property type="match status" value="1"/>
</dbReference>
<dbReference type="SUPFAM" id="SSF56112">
    <property type="entry name" value="Protein kinase-like (PK-like)"/>
    <property type="match status" value="1"/>
</dbReference>
<keyword evidence="3" id="KW-1185">Reference proteome</keyword>
<dbReference type="InParanoid" id="G2QM01"/>
<dbReference type="RefSeq" id="XP_003666226.1">
    <property type="nucleotide sequence ID" value="XM_003666178.1"/>
</dbReference>
<dbReference type="Proteomes" id="UP000007322">
    <property type="component" value="Chromosome 6"/>
</dbReference>